<dbReference type="OrthoDB" id="5794490at2"/>
<dbReference type="Gene3D" id="3.40.1260.10">
    <property type="entry name" value="DsrEFH-like"/>
    <property type="match status" value="1"/>
</dbReference>
<organism evidence="2 3">
    <name type="scientific">Aliiruegeria lutimaris</name>
    <dbReference type="NCBI Taxonomy" id="571298"/>
    <lineage>
        <taxon>Bacteria</taxon>
        <taxon>Pseudomonadati</taxon>
        <taxon>Pseudomonadota</taxon>
        <taxon>Alphaproteobacteria</taxon>
        <taxon>Rhodobacterales</taxon>
        <taxon>Roseobacteraceae</taxon>
        <taxon>Aliiruegeria</taxon>
    </lineage>
</organism>
<dbReference type="Proteomes" id="UP000199382">
    <property type="component" value="Unassembled WGS sequence"/>
</dbReference>
<feature type="chain" id="PRO_5011615317" evidence="1">
    <location>
        <begin position="20"/>
        <end position="143"/>
    </location>
</feature>
<protein>
    <submittedName>
        <fullName evidence="2">Uncharacterized protein</fullName>
    </submittedName>
</protein>
<dbReference type="RefSeq" id="WP_093164542.1">
    <property type="nucleotide sequence ID" value="NZ_FNEK01000117.1"/>
</dbReference>
<evidence type="ECO:0000256" key="1">
    <source>
        <dbReference type="SAM" id="SignalP"/>
    </source>
</evidence>
<dbReference type="SUPFAM" id="SSF75169">
    <property type="entry name" value="DsrEFH-like"/>
    <property type="match status" value="1"/>
</dbReference>
<dbReference type="EMBL" id="FNEK01000117">
    <property type="protein sequence ID" value="SDL81146.1"/>
    <property type="molecule type" value="Genomic_DNA"/>
</dbReference>
<dbReference type="PANTHER" id="PTHR37691:SF1">
    <property type="entry name" value="BLR3518 PROTEIN"/>
    <property type="match status" value="1"/>
</dbReference>
<evidence type="ECO:0000313" key="3">
    <source>
        <dbReference type="Proteomes" id="UP000199382"/>
    </source>
</evidence>
<dbReference type="STRING" id="571298.SAMN04488026_111711"/>
<gene>
    <name evidence="2" type="ORF">SAMN04488026_111711</name>
</gene>
<dbReference type="AlphaFoldDB" id="A0A1G9N3J7"/>
<dbReference type="InterPro" id="IPR027396">
    <property type="entry name" value="DsrEFH-like"/>
</dbReference>
<reference evidence="2 3" key="1">
    <citation type="submission" date="2016-10" db="EMBL/GenBank/DDBJ databases">
        <authorList>
            <person name="de Groot N.N."/>
        </authorList>
    </citation>
    <scope>NUCLEOTIDE SEQUENCE [LARGE SCALE GENOMIC DNA]</scope>
    <source>
        <strain evidence="2 3">DSM 25294</strain>
    </source>
</reference>
<dbReference type="InterPro" id="IPR003787">
    <property type="entry name" value="Sulphur_relay_DsrE/F-like"/>
</dbReference>
<feature type="signal peptide" evidence="1">
    <location>
        <begin position="1"/>
        <end position="19"/>
    </location>
</feature>
<proteinExistence type="predicted"/>
<dbReference type="Pfam" id="PF02635">
    <property type="entry name" value="DsrE"/>
    <property type="match status" value="1"/>
</dbReference>
<evidence type="ECO:0000313" key="2">
    <source>
        <dbReference type="EMBL" id="SDL81146.1"/>
    </source>
</evidence>
<name>A0A1G9N3J7_9RHOB</name>
<accession>A0A1G9N3J7</accession>
<sequence>MKTIMGALGVSLLATCALAEGALHKVAIHVNQNDPAVLNMALNNVQNLNAYYMEQGDNVEIELVAYGPGLNMFVPGKSPVADRVSTMGLEMENLKFSACGNTLQKMSAKAGADIVLMDEAQVVPSGVVRLIELQQQGYAYVRP</sequence>
<keyword evidence="1" id="KW-0732">Signal</keyword>
<keyword evidence="3" id="KW-1185">Reference proteome</keyword>
<dbReference type="PANTHER" id="PTHR37691">
    <property type="entry name" value="BLR3518 PROTEIN"/>
    <property type="match status" value="1"/>
</dbReference>